<dbReference type="Proteomes" id="UP000033658">
    <property type="component" value="Unassembled WGS sequence"/>
</dbReference>
<dbReference type="NCBIfam" id="TIGR01484">
    <property type="entry name" value="HAD-SF-IIB"/>
    <property type="match status" value="1"/>
</dbReference>
<dbReference type="SFLD" id="SFLDG01144">
    <property type="entry name" value="C2.B.4:_PGP_Like"/>
    <property type="match status" value="1"/>
</dbReference>
<evidence type="ECO:0000313" key="1">
    <source>
        <dbReference type="EMBL" id="KJQ58362.1"/>
    </source>
</evidence>
<dbReference type="InterPro" id="IPR036412">
    <property type="entry name" value="HAD-like_sf"/>
</dbReference>
<dbReference type="GO" id="GO:0000287">
    <property type="term" value="F:magnesium ion binding"/>
    <property type="evidence" value="ECO:0007669"/>
    <property type="project" value="TreeGrafter"/>
</dbReference>
<organism evidence="1 2">
    <name type="scientific">Streptococcus gordonii</name>
    <dbReference type="NCBI Taxonomy" id="1302"/>
    <lineage>
        <taxon>Bacteria</taxon>
        <taxon>Bacillati</taxon>
        <taxon>Bacillota</taxon>
        <taxon>Bacilli</taxon>
        <taxon>Lactobacillales</taxon>
        <taxon>Streptococcaceae</taxon>
        <taxon>Streptococcus</taxon>
    </lineage>
</organism>
<sequence>MIKLLALDMDGTLLNSQKKISQENISAIHKAIKAGVKLVLCTGRPPFGVRPYYELLSLAQENEYVIVDNGCAIHQTSDWKVIDSVALDKQDIHYLYSLTQDSSIQLTLFDEEHYFVVGETPSPIVVRDTGYVFTSPTEISLEEAVSGKYTMFQAMFLAEKEIVDIFEEKYASDICQRFSGVRSQDVIYEVMPAGVTKAFALEKLAKKLGIPSEDIMALGDANNDLEMLKFAGLGIAMGNASDYVKSLADDVTDPNDENGVAKAIEKYLLN</sequence>
<dbReference type="SUPFAM" id="SSF56784">
    <property type="entry name" value="HAD-like"/>
    <property type="match status" value="1"/>
</dbReference>
<dbReference type="Gene3D" id="3.40.50.1000">
    <property type="entry name" value="HAD superfamily/HAD-like"/>
    <property type="match status" value="1"/>
</dbReference>
<dbReference type="EMBL" id="JYGL01000001">
    <property type="protein sequence ID" value="KJQ58362.1"/>
    <property type="molecule type" value="Genomic_DNA"/>
</dbReference>
<proteinExistence type="predicted"/>
<dbReference type="InterPro" id="IPR006379">
    <property type="entry name" value="HAD-SF_hydro_IIB"/>
</dbReference>
<evidence type="ECO:0000313" key="2">
    <source>
        <dbReference type="Proteomes" id="UP000033658"/>
    </source>
</evidence>
<dbReference type="SFLD" id="SFLDG01140">
    <property type="entry name" value="C2.B:_Phosphomannomutase_and_P"/>
    <property type="match status" value="1"/>
</dbReference>
<dbReference type="AlphaFoldDB" id="A0AAW3H5S5"/>
<reference evidence="1 2" key="1">
    <citation type="submission" date="2015-02" db="EMBL/GenBank/DDBJ databases">
        <title>Evolution of amylase-binding proteins of oral streptococcal species.</title>
        <authorList>
            <person name="Haase E.M."/>
        </authorList>
    </citation>
    <scope>NUCLEOTIDE SEQUENCE [LARGE SCALE GENOMIC DNA]</scope>
    <source>
        <strain evidence="1 2">G9B</strain>
    </source>
</reference>
<dbReference type="Pfam" id="PF08282">
    <property type="entry name" value="Hydrolase_3"/>
    <property type="match status" value="1"/>
</dbReference>
<dbReference type="GO" id="GO:0016791">
    <property type="term" value="F:phosphatase activity"/>
    <property type="evidence" value="ECO:0007669"/>
    <property type="project" value="TreeGrafter"/>
</dbReference>
<name>A0AAW3H5S5_STRGN</name>
<accession>A0AAW3H5S5</accession>
<dbReference type="CDD" id="cd07516">
    <property type="entry name" value="HAD_Pase"/>
    <property type="match status" value="1"/>
</dbReference>
<dbReference type="PANTHER" id="PTHR10000">
    <property type="entry name" value="PHOSPHOSERINE PHOSPHATASE"/>
    <property type="match status" value="1"/>
</dbReference>
<dbReference type="InterPro" id="IPR000150">
    <property type="entry name" value="Cof"/>
</dbReference>
<dbReference type="InterPro" id="IPR023214">
    <property type="entry name" value="HAD_sf"/>
</dbReference>
<dbReference type="PROSITE" id="PS01228">
    <property type="entry name" value="COF_1"/>
    <property type="match status" value="1"/>
</dbReference>
<dbReference type="NCBIfam" id="TIGR00099">
    <property type="entry name" value="Cof-subfamily"/>
    <property type="match status" value="1"/>
</dbReference>
<protein>
    <submittedName>
        <fullName evidence="1">Cof family protein</fullName>
    </submittedName>
</protein>
<dbReference type="SFLD" id="SFLDS00003">
    <property type="entry name" value="Haloacid_Dehalogenase"/>
    <property type="match status" value="1"/>
</dbReference>
<dbReference type="RefSeq" id="WP_045502248.1">
    <property type="nucleotide sequence ID" value="NZ_JALDUO010000003.1"/>
</dbReference>
<dbReference type="PROSITE" id="PS01229">
    <property type="entry name" value="COF_2"/>
    <property type="match status" value="1"/>
</dbReference>
<dbReference type="Gene3D" id="3.30.1240.10">
    <property type="match status" value="1"/>
</dbReference>
<dbReference type="PANTHER" id="PTHR10000:SF8">
    <property type="entry name" value="HAD SUPERFAMILY HYDROLASE-LIKE, TYPE 3"/>
    <property type="match status" value="1"/>
</dbReference>
<comment type="caution">
    <text evidence="1">The sequence shown here is derived from an EMBL/GenBank/DDBJ whole genome shotgun (WGS) entry which is preliminary data.</text>
</comment>
<gene>
    <name evidence="1" type="ORF">TZ86_00202</name>
</gene>
<dbReference type="GO" id="GO:0005829">
    <property type="term" value="C:cytosol"/>
    <property type="evidence" value="ECO:0007669"/>
    <property type="project" value="TreeGrafter"/>
</dbReference>